<evidence type="ECO:0000256" key="1">
    <source>
        <dbReference type="SAM" id="MobiDB-lite"/>
    </source>
</evidence>
<dbReference type="Gene3D" id="3.10.450.40">
    <property type="match status" value="2"/>
</dbReference>
<dbReference type="PROSITE" id="PS51257">
    <property type="entry name" value="PROKAR_LIPOPROTEIN"/>
    <property type="match status" value="1"/>
</dbReference>
<feature type="compositionally biased region" description="Low complexity" evidence="1">
    <location>
        <begin position="101"/>
        <end position="122"/>
    </location>
</feature>
<dbReference type="AlphaFoldDB" id="A0A9D2PP58"/>
<feature type="compositionally biased region" description="Polar residues" evidence="1">
    <location>
        <begin position="123"/>
        <end position="139"/>
    </location>
</feature>
<evidence type="ECO:0000313" key="5">
    <source>
        <dbReference type="Proteomes" id="UP000823886"/>
    </source>
</evidence>
<reference evidence="4" key="2">
    <citation type="submission" date="2021-04" db="EMBL/GenBank/DDBJ databases">
        <authorList>
            <person name="Gilroy R."/>
        </authorList>
    </citation>
    <scope>NUCLEOTIDE SEQUENCE</scope>
    <source>
        <strain evidence="4">ChiBcec2-3848</strain>
    </source>
</reference>
<feature type="domain" description="PepSY" evidence="3">
    <location>
        <begin position="30"/>
        <end position="91"/>
    </location>
</feature>
<reference evidence="4" key="1">
    <citation type="journal article" date="2021" name="PeerJ">
        <title>Extensive microbial diversity within the chicken gut microbiome revealed by metagenomics and culture.</title>
        <authorList>
            <person name="Gilroy R."/>
            <person name="Ravi A."/>
            <person name="Getino M."/>
            <person name="Pursley I."/>
            <person name="Horton D.L."/>
            <person name="Alikhan N.F."/>
            <person name="Baker D."/>
            <person name="Gharbi K."/>
            <person name="Hall N."/>
            <person name="Watson M."/>
            <person name="Adriaenssens E.M."/>
            <person name="Foster-Nyarko E."/>
            <person name="Jarju S."/>
            <person name="Secka A."/>
            <person name="Antonio M."/>
            <person name="Oren A."/>
            <person name="Chaudhuri R.R."/>
            <person name="La Ragione R."/>
            <person name="Hildebrand F."/>
            <person name="Pallen M.J."/>
        </authorList>
    </citation>
    <scope>NUCLEOTIDE SEQUENCE</scope>
    <source>
        <strain evidence="4">ChiBcec2-3848</strain>
    </source>
</reference>
<feature type="signal peptide" evidence="2">
    <location>
        <begin position="1"/>
        <end position="24"/>
    </location>
</feature>
<comment type="caution">
    <text evidence="4">The sequence shown here is derived from an EMBL/GenBank/DDBJ whole genome shotgun (WGS) entry which is preliminary data.</text>
</comment>
<feature type="domain" description="PepSY" evidence="3">
    <location>
        <begin position="172"/>
        <end position="230"/>
    </location>
</feature>
<dbReference type="InterPro" id="IPR025711">
    <property type="entry name" value="PepSY"/>
</dbReference>
<name>A0A9D2PP58_9FIRM</name>
<dbReference type="Pfam" id="PF03413">
    <property type="entry name" value="PepSY"/>
    <property type="match status" value="2"/>
</dbReference>
<feature type="chain" id="PRO_5038680102" evidence="2">
    <location>
        <begin position="25"/>
        <end position="236"/>
    </location>
</feature>
<dbReference type="EMBL" id="DWVZ01000049">
    <property type="protein sequence ID" value="HJC62745.1"/>
    <property type="molecule type" value="Genomic_DNA"/>
</dbReference>
<protein>
    <submittedName>
        <fullName evidence="4">PepSY domain-containing protein</fullName>
    </submittedName>
</protein>
<proteinExistence type="predicted"/>
<evidence type="ECO:0000313" key="4">
    <source>
        <dbReference type="EMBL" id="HJC62745.1"/>
    </source>
</evidence>
<evidence type="ECO:0000256" key="2">
    <source>
        <dbReference type="SAM" id="SignalP"/>
    </source>
</evidence>
<evidence type="ECO:0000259" key="3">
    <source>
        <dbReference type="Pfam" id="PF03413"/>
    </source>
</evidence>
<dbReference type="Proteomes" id="UP000823886">
    <property type="component" value="Unassembled WGS sequence"/>
</dbReference>
<feature type="region of interest" description="Disordered" evidence="1">
    <location>
        <begin position="99"/>
        <end position="189"/>
    </location>
</feature>
<sequence>MRKQFLTIAALTLTLAGGLLTGCAEETTDIGQDSAKKIALEDAGVAESDATRFRISKDKEDGRTVYEVEFSVQEKEYSYDIAAADGEIMSAEQDIDDSYVNSQNSQNSQTGTGGDTSQTDGSAQQSTDQQNTAEQQPADQQGSTQQTEGQQSGSQQSAGRQNTPQQTVSVAVSEADARKTALERVPGASEQDMRMELEFDDGQYVYEGDIIYQNKEYEFEIDANTGNFLKWSEENY</sequence>
<gene>
    <name evidence="4" type="ORF">H9753_03880</name>
</gene>
<accession>A0A9D2PP58</accession>
<organism evidence="4 5">
    <name type="scientific">Candidatus Blautia merdavium</name>
    <dbReference type="NCBI Taxonomy" id="2838494"/>
    <lineage>
        <taxon>Bacteria</taxon>
        <taxon>Bacillati</taxon>
        <taxon>Bacillota</taxon>
        <taxon>Clostridia</taxon>
        <taxon>Lachnospirales</taxon>
        <taxon>Lachnospiraceae</taxon>
        <taxon>Blautia</taxon>
    </lineage>
</organism>
<feature type="compositionally biased region" description="Low complexity" evidence="1">
    <location>
        <begin position="140"/>
        <end position="161"/>
    </location>
</feature>
<keyword evidence="2" id="KW-0732">Signal</keyword>